<accession>A0A3B0RT74</accession>
<dbReference type="EMBL" id="UOEG01000078">
    <property type="protein sequence ID" value="VAV91696.1"/>
    <property type="molecule type" value="Genomic_DNA"/>
</dbReference>
<reference evidence="1" key="1">
    <citation type="submission" date="2018-06" db="EMBL/GenBank/DDBJ databases">
        <authorList>
            <person name="Zhirakovskaya E."/>
        </authorList>
    </citation>
    <scope>NUCLEOTIDE SEQUENCE</scope>
</reference>
<name>A0A3B0RT74_9ZZZZ</name>
<dbReference type="AlphaFoldDB" id="A0A3B0RT74"/>
<evidence type="ECO:0000313" key="1">
    <source>
        <dbReference type="EMBL" id="VAV91696.1"/>
    </source>
</evidence>
<protein>
    <submittedName>
        <fullName evidence="1">Fatty acid desaturase family protein</fullName>
    </submittedName>
</protein>
<proteinExistence type="predicted"/>
<sequence>NNLHVVHHMHPQTAWYDLPGLYAGNREKYLMRNDGYRYTSYAQVFRQYFWRAKDKVPHPLWLKP</sequence>
<gene>
    <name evidence="1" type="ORF">MNBD_ALPHA07-1043</name>
</gene>
<organism evidence="1">
    <name type="scientific">hydrothermal vent metagenome</name>
    <dbReference type="NCBI Taxonomy" id="652676"/>
    <lineage>
        <taxon>unclassified sequences</taxon>
        <taxon>metagenomes</taxon>
        <taxon>ecological metagenomes</taxon>
    </lineage>
</organism>
<feature type="non-terminal residue" evidence="1">
    <location>
        <position position="1"/>
    </location>
</feature>